<dbReference type="EMBL" id="HACG01050086">
    <property type="protein sequence ID" value="CEK96951.1"/>
    <property type="molecule type" value="Transcribed_RNA"/>
</dbReference>
<proteinExistence type="predicted"/>
<sequence length="55" mass="6545">NHILNPSYLWSFSYPSSKIIPSYNIHRSLKILIKMSQLILKETLEVDQTCDMYRD</sequence>
<feature type="non-terminal residue" evidence="1">
    <location>
        <position position="1"/>
    </location>
</feature>
<evidence type="ECO:0000313" key="1">
    <source>
        <dbReference type="EMBL" id="CEK96951.1"/>
    </source>
</evidence>
<name>A0A0B7BX76_9EUPU</name>
<reference evidence="1" key="1">
    <citation type="submission" date="2014-12" db="EMBL/GenBank/DDBJ databases">
        <title>Insight into the proteome of Arion vulgaris.</title>
        <authorList>
            <person name="Aradska J."/>
            <person name="Bulat T."/>
            <person name="Smidak R."/>
            <person name="Sarate P."/>
            <person name="Gangsoo J."/>
            <person name="Sialana F."/>
            <person name="Bilban M."/>
            <person name="Lubec G."/>
        </authorList>
    </citation>
    <scope>NUCLEOTIDE SEQUENCE</scope>
    <source>
        <tissue evidence="1">Skin</tissue>
    </source>
</reference>
<dbReference type="AlphaFoldDB" id="A0A0B7BX76"/>
<gene>
    <name evidence="1" type="primary">ORF214126</name>
</gene>
<organism evidence="1">
    <name type="scientific">Arion vulgaris</name>
    <dbReference type="NCBI Taxonomy" id="1028688"/>
    <lineage>
        <taxon>Eukaryota</taxon>
        <taxon>Metazoa</taxon>
        <taxon>Spiralia</taxon>
        <taxon>Lophotrochozoa</taxon>
        <taxon>Mollusca</taxon>
        <taxon>Gastropoda</taxon>
        <taxon>Heterobranchia</taxon>
        <taxon>Euthyneura</taxon>
        <taxon>Panpulmonata</taxon>
        <taxon>Eupulmonata</taxon>
        <taxon>Stylommatophora</taxon>
        <taxon>Helicina</taxon>
        <taxon>Arionoidea</taxon>
        <taxon>Arionidae</taxon>
        <taxon>Arion</taxon>
    </lineage>
</organism>
<accession>A0A0B7BX76</accession>
<protein>
    <submittedName>
        <fullName evidence="1">Uncharacterized protein</fullName>
    </submittedName>
</protein>